<comment type="similarity">
    <text evidence="7 8">Belongs to the PINc/VapC protein family.</text>
</comment>
<dbReference type="PANTHER" id="PTHR33653">
    <property type="entry name" value="RIBONUCLEASE VAPC2"/>
    <property type="match status" value="1"/>
</dbReference>
<feature type="domain" description="PIN" evidence="9">
    <location>
        <begin position="2"/>
        <end position="119"/>
    </location>
</feature>
<name>A0A369XP45_9PROT</name>
<accession>A0A369XP45</accession>
<dbReference type="Gene3D" id="3.40.50.1010">
    <property type="entry name" value="5'-nuclease"/>
    <property type="match status" value="1"/>
</dbReference>
<proteinExistence type="inferred from homology"/>
<evidence type="ECO:0000313" key="10">
    <source>
        <dbReference type="EMBL" id="RDE49977.1"/>
    </source>
</evidence>
<evidence type="ECO:0000256" key="8">
    <source>
        <dbReference type="HAMAP-Rule" id="MF_00265"/>
    </source>
</evidence>
<evidence type="ECO:0000256" key="5">
    <source>
        <dbReference type="ARBA" id="ARBA00022801"/>
    </source>
</evidence>
<evidence type="ECO:0000259" key="9">
    <source>
        <dbReference type="Pfam" id="PF01850"/>
    </source>
</evidence>
<dbReference type="EMBL" id="QPGA01000028">
    <property type="protein sequence ID" value="RDE49977.1"/>
    <property type="molecule type" value="Genomic_DNA"/>
</dbReference>
<dbReference type="GO" id="GO:0000287">
    <property type="term" value="F:magnesium ion binding"/>
    <property type="evidence" value="ECO:0007669"/>
    <property type="project" value="UniProtKB-UniRule"/>
</dbReference>
<evidence type="ECO:0000256" key="2">
    <source>
        <dbReference type="ARBA" id="ARBA00022649"/>
    </source>
</evidence>
<dbReference type="CDD" id="cd18746">
    <property type="entry name" value="PIN_VapC4-5_FitB-like"/>
    <property type="match status" value="1"/>
</dbReference>
<protein>
    <recommendedName>
        <fullName evidence="8">Ribonuclease VapC</fullName>
        <shortName evidence="8">RNase VapC</shortName>
        <ecNumber evidence="8">3.1.-.-</ecNumber>
    </recommendedName>
    <alternativeName>
        <fullName evidence="8">Toxin VapC</fullName>
    </alternativeName>
</protein>
<evidence type="ECO:0000256" key="3">
    <source>
        <dbReference type="ARBA" id="ARBA00022722"/>
    </source>
</evidence>
<reference evidence="10 11" key="1">
    <citation type="submission" date="2018-05" db="EMBL/GenBank/DDBJ databases">
        <title>Integrated omic analyses show evidence that a Ca. Accumulibacter phosphatis strain performs denitrification under micro-aerobic conditions.</title>
        <authorList>
            <person name="Camejo P.Y."/>
            <person name="Katherine M.D."/>
            <person name="Daniel N.R."/>
        </authorList>
    </citation>
    <scope>NUCLEOTIDE SEQUENCE [LARGE SCALE GENOMIC DNA]</scope>
    <source>
        <strain evidence="10">UW-LDO-IC</strain>
    </source>
</reference>
<evidence type="ECO:0000313" key="11">
    <source>
        <dbReference type="Proteomes" id="UP000253831"/>
    </source>
</evidence>
<dbReference type="GO" id="GO:0016787">
    <property type="term" value="F:hydrolase activity"/>
    <property type="evidence" value="ECO:0007669"/>
    <property type="project" value="UniProtKB-KW"/>
</dbReference>
<dbReference type="PANTHER" id="PTHR33653:SF1">
    <property type="entry name" value="RIBONUCLEASE VAPC2"/>
    <property type="match status" value="1"/>
</dbReference>
<dbReference type="GO" id="GO:0090729">
    <property type="term" value="F:toxin activity"/>
    <property type="evidence" value="ECO:0007669"/>
    <property type="project" value="UniProtKB-KW"/>
</dbReference>
<dbReference type="InterPro" id="IPR029060">
    <property type="entry name" value="PIN-like_dom_sf"/>
</dbReference>
<organism evidence="10 11">
    <name type="scientific">Candidatus Accumulibacter meliphilus</name>
    <dbReference type="NCBI Taxonomy" id="2211374"/>
    <lineage>
        <taxon>Bacteria</taxon>
        <taxon>Pseudomonadati</taxon>
        <taxon>Pseudomonadota</taxon>
        <taxon>Betaproteobacteria</taxon>
        <taxon>Candidatus Accumulibacter</taxon>
    </lineage>
</organism>
<dbReference type="Proteomes" id="UP000253831">
    <property type="component" value="Unassembled WGS sequence"/>
</dbReference>
<sequence length="138" mass="15508">MYLVDTNVISEARKGKRANRGVQNFFQASDATELYVAVQTIGEIRRGLENIRQRGDLPQAKRLESWLDLLVTDYADRILSFDEACAQVWGRLMSPHHEHPIDKQIAAIALINGLTVATRKVDDFRGTGVTLLNPFLEG</sequence>
<keyword evidence="6 8" id="KW-0460">Magnesium</keyword>
<evidence type="ECO:0000256" key="7">
    <source>
        <dbReference type="ARBA" id="ARBA00038093"/>
    </source>
</evidence>
<evidence type="ECO:0000256" key="4">
    <source>
        <dbReference type="ARBA" id="ARBA00022723"/>
    </source>
</evidence>
<feature type="binding site" evidence="8">
    <location>
        <position position="102"/>
    </location>
    <ligand>
        <name>Mg(2+)</name>
        <dbReference type="ChEBI" id="CHEBI:18420"/>
    </ligand>
</feature>
<keyword evidence="5 8" id="KW-0378">Hydrolase</keyword>
<gene>
    <name evidence="8" type="primary">vapC</name>
    <name evidence="10" type="ORF">DVS81_13525</name>
</gene>
<comment type="caution">
    <text evidence="10">The sequence shown here is derived from an EMBL/GenBank/DDBJ whole genome shotgun (WGS) entry which is preliminary data.</text>
</comment>
<dbReference type="InterPro" id="IPR022907">
    <property type="entry name" value="VapC_family"/>
</dbReference>
<keyword evidence="3 8" id="KW-0540">Nuclease</keyword>
<feature type="binding site" evidence="8">
    <location>
        <position position="5"/>
    </location>
    <ligand>
        <name>Mg(2+)</name>
        <dbReference type="ChEBI" id="CHEBI:18420"/>
    </ligand>
</feature>
<dbReference type="Pfam" id="PF01850">
    <property type="entry name" value="PIN"/>
    <property type="match status" value="1"/>
</dbReference>
<dbReference type="InterPro" id="IPR050556">
    <property type="entry name" value="Type_II_TA_system_RNase"/>
</dbReference>
<dbReference type="EC" id="3.1.-.-" evidence="8"/>
<dbReference type="SUPFAM" id="SSF88723">
    <property type="entry name" value="PIN domain-like"/>
    <property type="match status" value="1"/>
</dbReference>
<comment type="function">
    <text evidence="8">Toxic component of a toxin-antitoxin (TA) system. An RNase.</text>
</comment>
<keyword evidence="2 8" id="KW-1277">Toxin-antitoxin system</keyword>
<dbReference type="HAMAP" id="MF_00265">
    <property type="entry name" value="VapC_Nob1"/>
    <property type="match status" value="1"/>
</dbReference>
<keyword evidence="4 8" id="KW-0479">Metal-binding</keyword>
<dbReference type="GO" id="GO:0004540">
    <property type="term" value="F:RNA nuclease activity"/>
    <property type="evidence" value="ECO:0007669"/>
    <property type="project" value="InterPro"/>
</dbReference>
<comment type="cofactor">
    <cofactor evidence="1 8">
        <name>Mg(2+)</name>
        <dbReference type="ChEBI" id="CHEBI:18420"/>
    </cofactor>
</comment>
<evidence type="ECO:0000256" key="1">
    <source>
        <dbReference type="ARBA" id="ARBA00001946"/>
    </source>
</evidence>
<dbReference type="AlphaFoldDB" id="A0A369XP45"/>
<dbReference type="InterPro" id="IPR002716">
    <property type="entry name" value="PIN_dom"/>
</dbReference>
<keyword evidence="8" id="KW-0800">Toxin</keyword>
<evidence type="ECO:0000256" key="6">
    <source>
        <dbReference type="ARBA" id="ARBA00022842"/>
    </source>
</evidence>